<feature type="signal peptide" evidence="2">
    <location>
        <begin position="1"/>
        <end position="25"/>
    </location>
</feature>
<dbReference type="Gene3D" id="3.10.105.10">
    <property type="entry name" value="Dipeptide-binding Protein, Domain 3"/>
    <property type="match status" value="1"/>
</dbReference>
<feature type="chain" id="PRO_5047229133" evidence="2">
    <location>
        <begin position="26"/>
        <end position="609"/>
    </location>
</feature>
<evidence type="ECO:0000256" key="1">
    <source>
        <dbReference type="ARBA" id="ARBA00022729"/>
    </source>
</evidence>
<dbReference type="Pfam" id="PF00496">
    <property type="entry name" value="SBP_bac_5"/>
    <property type="match status" value="1"/>
</dbReference>
<dbReference type="InterPro" id="IPR030678">
    <property type="entry name" value="Peptide/Ni-bd"/>
</dbReference>
<feature type="domain" description="Solute-binding protein family 5" evidence="3">
    <location>
        <begin position="105"/>
        <end position="511"/>
    </location>
</feature>
<dbReference type="PANTHER" id="PTHR30290">
    <property type="entry name" value="PERIPLASMIC BINDING COMPONENT OF ABC TRANSPORTER"/>
    <property type="match status" value="1"/>
</dbReference>
<keyword evidence="5" id="KW-1185">Reference proteome</keyword>
<evidence type="ECO:0000313" key="5">
    <source>
        <dbReference type="Proteomes" id="UP000738517"/>
    </source>
</evidence>
<dbReference type="PANTHER" id="PTHR30290:SF64">
    <property type="entry name" value="ABC TRANSPORTER PERIPLASMIC BINDING PROTEIN"/>
    <property type="match status" value="1"/>
</dbReference>
<evidence type="ECO:0000259" key="3">
    <source>
        <dbReference type="Pfam" id="PF00496"/>
    </source>
</evidence>
<keyword evidence="1 2" id="KW-0732">Signal</keyword>
<name>A0ABW9YH42_9GAMM</name>
<sequence>MLKKIPLFGAMLFATGAIHAVDVYAAEVIESTNLVGFGSAKYPSNFTHFDYVNPEAPKGGQVTYAQVGTFDSFNRYASRGVSAAGADAIYDTLFVSSTDEIDSHYPLIAEKVRYADDFTWMEVDINPKARFHDGHPITAEDVAFTFEKFLKEGVAQYKVYYKDVKSVTAKSKLTARIDMIKPNREILFSLVQGMVVLPEHYWKDKNLSEPLSTPPLGSSAYKVANYKSGQSVTYSLVDDYWAKDLPVNIGRHNFETIKYDYYRDETVTLEAFKAGEYDIREENVAKFWATMYQGPNFDQGYILKEEIPHQIPQSMQAFVFNTESPYFQDAGVREALTYAMDFEWMNKSLFYNQYKRTRSYFQNTEYEANGLPTADELKVLEPVKDKVPPRVFTEAYQPPVTDGSGRIRSQMRKALGLLKQSGWVLKNKVMSNVETGEPFAFELLIYSPTTERLAIPVQRNLKLMGIDMKIRTVDTTQYIKRLRDRDFDMVSHGYGANPYPNPNLLIAWNSNFIDSTYNTAGVKDPAIDYLTEKIAENQQDPEALLSYGRALDRVLQWNFFVIPQWHISQFRVASWDKFSRPSVRPKYALGKDTWWIDPVKAAKLPEKRR</sequence>
<dbReference type="InterPro" id="IPR039424">
    <property type="entry name" value="SBP_5"/>
</dbReference>
<dbReference type="CDD" id="cd08497">
    <property type="entry name" value="MbnE-like"/>
    <property type="match status" value="1"/>
</dbReference>
<evidence type="ECO:0000256" key="2">
    <source>
        <dbReference type="SAM" id="SignalP"/>
    </source>
</evidence>
<dbReference type="SUPFAM" id="SSF53850">
    <property type="entry name" value="Periplasmic binding protein-like II"/>
    <property type="match status" value="1"/>
</dbReference>
<dbReference type="Proteomes" id="UP000738517">
    <property type="component" value="Unassembled WGS sequence"/>
</dbReference>
<comment type="caution">
    <text evidence="4">The sequence shown here is derived from an EMBL/GenBank/DDBJ whole genome shotgun (WGS) entry which is preliminary data.</text>
</comment>
<evidence type="ECO:0000313" key="4">
    <source>
        <dbReference type="EMBL" id="NBI53137.1"/>
    </source>
</evidence>
<proteinExistence type="predicted"/>
<protein>
    <submittedName>
        <fullName evidence="4">ABC transporter substrate-binding protein</fullName>
    </submittedName>
</protein>
<accession>A0ABW9YH42</accession>
<organism evidence="4 5">
    <name type="scientific">Photobacterium alginatilyticum</name>
    <dbReference type="NCBI Taxonomy" id="1775171"/>
    <lineage>
        <taxon>Bacteria</taxon>
        <taxon>Pseudomonadati</taxon>
        <taxon>Pseudomonadota</taxon>
        <taxon>Gammaproteobacteria</taxon>
        <taxon>Vibrionales</taxon>
        <taxon>Vibrionaceae</taxon>
        <taxon>Photobacterium</taxon>
    </lineage>
</organism>
<dbReference type="Gene3D" id="3.40.190.10">
    <property type="entry name" value="Periplasmic binding protein-like II"/>
    <property type="match status" value="1"/>
</dbReference>
<dbReference type="EMBL" id="RSEJ01000010">
    <property type="protein sequence ID" value="NBI53137.1"/>
    <property type="molecule type" value="Genomic_DNA"/>
</dbReference>
<gene>
    <name evidence="4" type="ORF">EIZ48_11155</name>
</gene>
<reference evidence="4 5" key="1">
    <citation type="journal article" date="2017" name="Int. J. Syst. Evol. Microbiol.">
        <title>Photobacterium alginatilyticum sp. nov., a marine bacterium isolated from bottom seawater.</title>
        <authorList>
            <person name="Wang X."/>
            <person name="Wang Y."/>
            <person name="Yang X."/>
            <person name="Sun H."/>
            <person name="Li B."/>
            <person name="Zhang X.H."/>
        </authorList>
    </citation>
    <scope>NUCLEOTIDE SEQUENCE [LARGE SCALE GENOMIC DNA]</scope>
    <source>
        <strain evidence="4 5">P03D4</strain>
    </source>
</reference>
<dbReference type="PIRSF" id="PIRSF002741">
    <property type="entry name" value="MppA"/>
    <property type="match status" value="1"/>
</dbReference>
<dbReference type="InterPro" id="IPR000914">
    <property type="entry name" value="SBP_5_dom"/>
</dbReference>